<comment type="caution">
    <text evidence="1">The sequence shown here is derived from an EMBL/GenBank/DDBJ whole genome shotgun (WGS) entry which is preliminary data.</text>
</comment>
<gene>
    <name evidence="1" type="ORF">EOJ36_05230</name>
</gene>
<reference evidence="1 2" key="1">
    <citation type="submission" date="2019-01" db="EMBL/GenBank/DDBJ databases">
        <authorList>
            <person name="Chen W.-M."/>
        </authorList>
    </citation>
    <scope>NUCLEOTIDE SEQUENCE [LARGE SCALE GENOMIC DNA]</scope>
    <source>
        <strain evidence="1 2">FSY-15</strain>
    </source>
</reference>
<evidence type="ECO:0000313" key="1">
    <source>
        <dbReference type="EMBL" id="RVU25822.1"/>
    </source>
</evidence>
<evidence type="ECO:0000313" key="2">
    <source>
        <dbReference type="Proteomes" id="UP000282832"/>
    </source>
</evidence>
<proteinExistence type="predicted"/>
<dbReference type="EMBL" id="SACY01000002">
    <property type="protein sequence ID" value="RVU25822.1"/>
    <property type="molecule type" value="Genomic_DNA"/>
</dbReference>
<name>A0A437PU85_9BACT</name>
<accession>A0A437PU85</accession>
<sequence length="198" mass="23052">MQIQMQVKKEISLRKNLKRNSDPNQMEEMTKALRLLNNFRVFLLIFSLGIIFQSCQIEPGFEENTSMGTNGWPEKQIVSFKIPEIPENGQYQLFVNIRQNEDYPFYNCYFIPQIKDSKGKILKRTLAEGIFYDPKTGKPKGEGSGNLYNHSYLIFDKLSFKKGEKLTIEINQFMRRDTLQGIFSVGYTLKPINKDGKN</sequence>
<dbReference type="Pfam" id="PF14109">
    <property type="entry name" value="GldH_lipo"/>
    <property type="match status" value="1"/>
</dbReference>
<dbReference type="OrthoDB" id="982482at2"/>
<organism evidence="1 2">
    <name type="scientific">Sandaracinomonas limnophila</name>
    <dbReference type="NCBI Taxonomy" id="1862386"/>
    <lineage>
        <taxon>Bacteria</taxon>
        <taxon>Pseudomonadati</taxon>
        <taxon>Bacteroidota</taxon>
        <taxon>Cytophagia</taxon>
        <taxon>Cytophagales</taxon>
        <taxon>Flectobacillaceae</taxon>
        <taxon>Sandaracinomonas</taxon>
    </lineage>
</organism>
<dbReference type="InterPro" id="IPR020018">
    <property type="entry name" value="Motility-assoc_lipoprot_GldH"/>
</dbReference>
<evidence type="ECO:0008006" key="3">
    <source>
        <dbReference type="Google" id="ProtNLM"/>
    </source>
</evidence>
<protein>
    <recommendedName>
        <fullName evidence="3">Gliding motility lipoprotein GldH</fullName>
    </recommendedName>
</protein>
<keyword evidence="2" id="KW-1185">Reference proteome</keyword>
<dbReference type="AlphaFoldDB" id="A0A437PU85"/>
<dbReference type="Proteomes" id="UP000282832">
    <property type="component" value="Unassembled WGS sequence"/>
</dbReference>